<dbReference type="Proteomes" id="UP001183881">
    <property type="component" value="Unassembled WGS sequence"/>
</dbReference>
<dbReference type="RefSeq" id="WP_311647440.1">
    <property type="nucleotide sequence ID" value="NZ_JAVRFA010000051.1"/>
</dbReference>
<feature type="compositionally biased region" description="Basic residues" evidence="1">
    <location>
        <begin position="128"/>
        <end position="137"/>
    </location>
</feature>
<protein>
    <submittedName>
        <fullName evidence="3">DUF2326 domain-containing protein</fullName>
    </submittedName>
</protein>
<feature type="region of interest" description="Disordered" evidence="1">
    <location>
        <begin position="118"/>
        <end position="137"/>
    </location>
</feature>
<comment type="caution">
    <text evidence="3">The sequence shown here is derived from an EMBL/GenBank/DDBJ whole genome shotgun (WGS) entry which is preliminary data.</text>
</comment>
<evidence type="ECO:0000313" key="3">
    <source>
        <dbReference type="EMBL" id="MDT0398505.1"/>
    </source>
</evidence>
<accession>A0ABU2Q679</accession>
<organism evidence="3 4">
    <name type="scientific">Streptomyces edwardsiae</name>
    <dbReference type="NCBI Taxonomy" id="3075527"/>
    <lineage>
        <taxon>Bacteria</taxon>
        <taxon>Bacillati</taxon>
        <taxon>Actinomycetota</taxon>
        <taxon>Actinomycetes</taxon>
        <taxon>Kitasatosporales</taxon>
        <taxon>Streptomycetaceae</taxon>
        <taxon>Streptomyces</taxon>
    </lineage>
</organism>
<sequence>MRAGAGRPAPSREAAASFRAIEADRNSLTITPRIDSDGSRGISNMVIFCFDLTLAVLAHRHGRGPDFLIHDSHLYDGVDDRQVAAALKLAAEVTVEENLQYIVTINTDSLGMAAQRGFDPEPYIRSPPSHRRTRNRRSLRIPLQNGGQAVDRRCPIPAEPCD</sequence>
<dbReference type="EMBL" id="JAVRFA010000051">
    <property type="protein sequence ID" value="MDT0398505.1"/>
    <property type="molecule type" value="Genomic_DNA"/>
</dbReference>
<evidence type="ECO:0000256" key="1">
    <source>
        <dbReference type="SAM" id="MobiDB-lite"/>
    </source>
</evidence>
<name>A0ABU2Q679_9ACTN</name>
<feature type="domain" description="DUF2326" evidence="2">
    <location>
        <begin position="22"/>
        <end position="110"/>
    </location>
</feature>
<dbReference type="InterPro" id="IPR018760">
    <property type="entry name" value="DUF2326"/>
</dbReference>
<reference evidence="4" key="1">
    <citation type="submission" date="2023-07" db="EMBL/GenBank/DDBJ databases">
        <title>30 novel species of actinomycetes from the DSMZ collection.</title>
        <authorList>
            <person name="Nouioui I."/>
        </authorList>
    </citation>
    <scope>NUCLEOTIDE SEQUENCE [LARGE SCALE GENOMIC DNA]</scope>
    <source>
        <strain evidence="4">DSM 41636</strain>
    </source>
</reference>
<proteinExistence type="predicted"/>
<evidence type="ECO:0000313" key="4">
    <source>
        <dbReference type="Proteomes" id="UP001183881"/>
    </source>
</evidence>
<keyword evidence="4" id="KW-1185">Reference proteome</keyword>
<dbReference type="Pfam" id="PF10088">
    <property type="entry name" value="DUF2326"/>
    <property type="match status" value="1"/>
</dbReference>
<gene>
    <name evidence="3" type="ORF">RM705_27955</name>
</gene>
<evidence type="ECO:0000259" key="2">
    <source>
        <dbReference type="Pfam" id="PF10088"/>
    </source>
</evidence>